<dbReference type="Proteomes" id="UP000747542">
    <property type="component" value="Unassembled WGS sequence"/>
</dbReference>
<organism evidence="2 3">
    <name type="scientific">Homarus americanus</name>
    <name type="common">American lobster</name>
    <dbReference type="NCBI Taxonomy" id="6706"/>
    <lineage>
        <taxon>Eukaryota</taxon>
        <taxon>Metazoa</taxon>
        <taxon>Ecdysozoa</taxon>
        <taxon>Arthropoda</taxon>
        <taxon>Crustacea</taxon>
        <taxon>Multicrustacea</taxon>
        <taxon>Malacostraca</taxon>
        <taxon>Eumalacostraca</taxon>
        <taxon>Eucarida</taxon>
        <taxon>Decapoda</taxon>
        <taxon>Pleocyemata</taxon>
        <taxon>Astacidea</taxon>
        <taxon>Nephropoidea</taxon>
        <taxon>Nephropidae</taxon>
        <taxon>Homarus</taxon>
    </lineage>
</organism>
<reference evidence="2" key="1">
    <citation type="journal article" date="2021" name="Sci. Adv.">
        <title>The American lobster genome reveals insights on longevity, neural, and immune adaptations.</title>
        <authorList>
            <person name="Polinski J.M."/>
            <person name="Zimin A.V."/>
            <person name="Clark K.F."/>
            <person name="Kohn A.B."/>
            <person name="Sadowski N."/>
            <person name="Timp W."/>
            <person name="Ptitsyn A."/>
            <person name="Khanna P."/>
            <person name="Romanova D.Y."/>
            <person name="Williams P."/>
            <person name="Greenwood S.J."/>
            <person name="Moroz L.L."/>
            <person name="Walt D.R."/>
            <person name="Bodnar A.G."/>
        </authorList>
    </citation>
    <scope>NUCLEOTIDE SEQUENCE</scope>
    <source>
        <strain evidence="2">GMGI-L3</strain>
    </source>
</reference>
<dbReference type="Gene3D" id="3.30.470.20">
    <property type="entry name" value="ATP-grasp fold, B domain"/>
    <property type="match status" value="1"/>
</dbReference>
<protein>
    <submittedName>
        <fullName evidence="2">Cadherin-like and PC-esterase domain-containing protein 1-like</fullName>
    </submittedName>
</protein>
<dbReference type="EMBL" id="JAHLQT010010178">
    <property type="protein sequence ID" value="KAG7173070.1"/>
    <property type="molecule type" value="Genomic_DNA"/>
</dbReference>
<comment type="caution">
    <text evidence="2">The sequence shown here is derived from an EMBL/GenBank/DDBJ whole genome shotgun (WGS) entry which is preliminary data.</text>
</comment>
<evidence type="ECO:0000313" key="3">
    <source>
        <dbReference type="Proteomes" id="UP000747542"/>
    </source>
</evidence>
<feature type="domain" description="NXPE C-terminal" evidence="1">
    <location>
        <begin position="695"/>
        <end position="813"/>
    </location>
</feature>
<proteinExistence type="predicted"/>
<evidence type="ECO:0000313" key="2">
    <source>
        <dbReference type="EMBL" id="KAG7173070.1"/>
    </source>
</evidence>
<sequence>MNIREVGRLPGLRGTLWRRESLCDLLHASRLVPPIRALVPACYALPAHITYLTAAAHALPDTAQWVVKASHSGKGVAVVDNRKLLEDLRDKRLGSGQMVQVHWGPPLQVLGVSVSVRLYLLLGSLQPLRAHVHTHGEVVFRHPPARGYAKIQDRVWTWSELVSWVGRTSGEEAMRAMVGHTEAVLVTLALAADLLLPPKVHNLKKASRRYRCEGCYQLLGVDLVYNSTFYPAVLGVSGQPDLSFTSADLDAHNAHAVGRIQVARDVMTLLTRDVQVASQVNEALTEAADNLGVVGVDCLISHELCLTQPDLEYLLETRRENGQLTTDIKNELLSGVTALDIRTPGREDISFNPRKNPFRLQEIYTNSKNKWLQFNDSYTLKNKMTPSETVMGSREYSDQPPDVTTHTQKKAKRVGFTMVYPSPVGRIYDQVIGDLYHAVSTNTSTAFAPAAYLLTDLHGLVTSLEAHHRPLPPGVSPMLDSHDLEQNEDIHEKWLRHQESTKDRCMQDPTTAPYLQRIILVPDITLTPTFTPLVTSYWGEVEYGVIMVEVTGVALNCQAEARLDDKFGPSTLVNYTLGLGENRVPLAVVDIGHSEPWTLNTYTIHLTRRPPPVPSPDVTSLPHQVCGLKQECELRISPSEPCSLSIESSFNSWRVFLSHSQSLPACHQGDAHGRWVLPCASCVERVLCDWSKAVWQPFSCTHSALTTHHLRHCLHGKTLVFLGDSTNRGMLYALVERLNGTLTSWDKTHDLRVIRGVNDGHTTFAFAYYPKFWLPSNHRPVFDQTLYQLLLRAGPLRNSSNTVVVVGGVHWVAAQHLHMVSSALHRKGLQGAQVILKTLGAGFHVAAPGVHTVSMRDHSRLLDHSKYLASFAHHRGYQVVDTFNMTAARYRHFLQGKCACHFHQVVARRGAGGETQYRVEGEINAVYTNILANAICSHQLPAR</sequence>
<accession>A0A8J5T803</accession>
<keyword evidence="3" id="KW-1185">Reference proteome</keyword>
<name>A0A8J5T803_HOMAM</name>
<dbReference type="PANTHER" id="PTHR14776">
    <property type="entry name" value="CADHERIN-LIKE AND PC-ESTERASE DOMAIN-CONTAINING PROTEIN 1"/>
    <property type="match status" value="1"/>
</dbReference>
<dbReference type="AlphaFoldDB" id="A0A8J5T803"/>
<evidence type="ECO:0000259" key="1">
    <source>
        <dbReference type="Pfam" id="PF24536"/>
    </source>
</evidence>
<dbReference type="InterPro" id="IPR057106">
    <property type="entry name" value="NXPE4_C"/>
</dbReference>
<dbReference type="PANTHER" id="PTHR14776:SF1">
    <property type="entry name" value="CADHERIN-LIKE AND PC-ESTERASE DOMAIN-CONTAINING PROTEIN 1"/>
    <property type="match status" value="1"/>
</dbReference>
<dbReference type="Pfam" id="PF24536">
    <property type="entry name" value="NXPE4_C"/>
    <property type="match status" value="1"/>
</dbReference>
<gene>
    <name evidence="2" type="primary">CPED1-L</name>
    <name evidence="2" type="ORF">Hamer_G008592</name>
</gene>